<dbReference type="PRINTS" id="PR00038">
    <property type="entry name" value="HTHLUXR"/>
</dbReference>
<dbReference type="Gene3D" id="3.40.50.2300">
    <property type="match status" value="1"/>
</dbReference>
<dbReference type="PROSITE" id="PS50043">
    <property type="entry name" value="HTH_LUXR_2"/>
    <property type="match status" value="1"/>
</dbReference>
<sequence length="239" mass="25826">MLNRTLESAPPSSVEVDGVRILVALKNEVVRRGLETLLCSIEVAQDVESCARSAEALAVAMAKRSDVLIVGLDDHGEGLDLLLSDPRIGRCKVLLLMRGSGEAQLSSAARLRADGYLLEEELTVRTLEDTLHRLLKGEVPMPPAMVRVLLHRAGRPSASRGAAAPSTPARGARLTLRERQALALLVEGMSNKQIARRMCISDHAIKRVMGKMLIKLDCANRTQAVALALRYGLAESAHS</sequence>
<accession>A0ABN2TQ67</accession>
<dbReference type="RefSeq" id="WP_344165748.1">
    <property type="nucleotide sequence ID" value="NZ_BAAAPC010000037.1"/>
</dbReference>
<gene>
    <name evidence="3" type="ORF">GCM10009799_51760</name>
</gene>
<feature type="domain" description="HTH luxR-type" evidence="2">
    <location>
        <begin position="167"/>
        <end position="232"/>
    </location>
</feature>
<dbReference type="EMBL" id="BAAAPC010000037">
    <property type="protein sequence ID" value="GAA2017376.1"/>
    <property type="molecule type" value="Genomic_DNA"/>
</dbReference>
<evidence type="ECO:0000313" key="3">
    <source>
        <dbReference type="EMBL" id="GAA2017376.1"/>
    </source>
</evidence>
<comment type="caution">
    <text evidence="3">The sequence shown here is derived from an EMBL/GenBank/DDBJ whole genome shotgun (WGS) entry which is preliminary data.</text>
</comment>
<dbReference type="Pfam" id="PF00196">
    <property type="entry name" value="GerE"/>
    <property type="match status" value="1"/>
</dbReference>
<dbReference type="PANTHER" id="PTHR43214">
    <property type="entry name" value="TWO-COMPONENT RESPONSE REGULATOR"/>
    <property type="match status" value="1"/>
</dbReference>
<dbReference type="PANTHER" id="PTHR43214:SF44">
    <property type="entry name" value="TWO-COMPONENT RESPONSE REGULATOR"/>
    <property type="match status" value="1"/>
</dbReference>
<evidence type="ECO:0000259" key="2">
    <source>
        <dbReference type="PROSITE" id="PS50043"/>
    </source>
</evidence>
<dbReference type="SUPFAM" id="SSF46894">
    <property type="entry name" value="C-terminal effector domain of the bipartite response regulators"/>
    <property type="match status" value="1"/>
</dbReference>
<keyword evidence="1" id="KW-0238">DNA-binding</keyword>
<dbReference type="CDD" id="cd06170">
    <property type="entry name" value="LuxR_C_like"/>
    <property type="match status" value="1"/>
</dbReference>
<dbReference type="Proteomes" id="UP001501585">
    <property type="component" value="Unassembled WGS sequence"/>
</dbReference>
<evidence type="ECO:0000256" key="1">
    <source>
        <dbReference type="ARBA" id="ARBA00023125"/>
    </source>
</evidence>
<evidence type="ECO:0000313" key="4">
    <source>
        <dbReference type="Proteomes" id="UP001501585"/>
    </source>
</evidence>
<dbReference type="SUPFAM" id="SSF52172">
    <property type="entry name" value="CheY-like"/>
    <property type="match status" value="1"/>
</dbReference>
<keyword evidence="4" id="KW-1185">Reference proteome</keyword>
<organism evidence="3 4">
    <name type="scientific">Nocardiopsis rhodophaea</name>
    <dbReference type="NCBI Taxonomy" id="280238"/>
    <lineage>
        <taxon>Bacteria</taxon>
        <taxon>Bacillati</taxon>
        <taxon>Actinomycetota</taxon>
        <taxon>Actinomycetes</taxon>
        <taxon>Streptosporangiales</taxon>
        <taxon>Nocardiopsidaceae</taxon>
        <taxon>Nocardiopsis</taxon>
    </lineage>
</organism>
<dbReference type="SMART" id="SM00421">
    <property type="entry name" value="HTH_LUXR"/>
    <property type="match status" value="1"/>
</dbReference>
<protein>
    <submittedName>
        <fullName evidence="3">Response regulator transcription factor</fullName>
    </submittedName>
</protein>
<reference evidence="3 4" key="1">
    <citation type="journal article" date="2019" name="Int. J. Syst. Evol. Microbiol.">
        <title>The Global Catalogue of Microorganisms (GCM) 10K type strain sequencing project: providing services to taxonomists for standard genome sequencing and annotation.</title>
        <authorList>
            <consortium name="The Broad Institute Genomics Platform"/>
            <consortium name="The Broad Institute Genome Sequencing Center for Infectious Disease"/>
            <person name="Wu L."/>
            <person name="Ma J."/>
        </authorList>
    </citation>
    <scope>NUCLEOTIDE SEQUENCE [LARGE SCALE GENOMIC DNA]</scope>
    <source>
        <strain evidence="3 4">JCM 15313</strain>
    </source>
</reference>
<name>A0ABN2TQ67_9ACTN</name>
<dbReference type="InterPro" id="IPR016032">
    <property type="entry name" value="Sig_transdc_resp-reg_C-effctor"/>
</dbReference>
<dbReference type="InterPro" id="IPR039420">
    <property type="entry name" value="WalR-like"/>
</dbReference>
<dbReference type="InterPro" id="IPR011006">
    <property type="entry name" value="CheY-like_superfamily"/>
</dbReference>
<dbReference type="InterPro" id="IPR000792">
    <property type="entry name" value="Tscrpt_reg_LuxR_C"/>
</dbReference>
<proteinExistence type="predicted"/>